<accession>A0A8J5XP97</accession>
<dbReference type="OrthoDB" id="10632590at2759"/>
<reference evidence="3" key="1">
    <citation type="submission" date="2021-05" db="EMBL/GenBank/DDBJ databases">
        <title>The genome of the haptophyte Pavlova lutheri (Diacronema luteri, Pavlovales) - a model for lipid biosynthesis in eukaryotic algae.</title>
        <authorList>
            <person name="Hulatt C.J."/>
            <person name="Posewitz M.C."/>
        </authorList>
    </citation>
    <scope>NUCLEOTIDE SEQUENCE</scope>
    <source>
        <strain evidence="3">NIVA-4/92</strain>
    </source>
</reference>
<evidence type="ECO:0000256" key="2">
    <source>
        <dbReference type="SAM" id="Phobius"/>
    </source>
</evidence>
<comment type="caution">
    <text evidence="3">The sequence shown here is derived from an EMBL/GenBank/DDBJ whole genome shotgun (WGS) entry which is preliminary data.</text>
</comment>
<name>A0A8J5XP97_DIALT</name>
<feature type="region of interest" description="Disordered" evidence="1">
    <location>
        <begin position="652"/>
        <end position="682"/>
    </location>
</feature>
<sequence>MAGALSPRWLHVIRGAHSDARARDEALVSRWVPREQPQPRIPESRKYWWILRPYGRRFLAWDVLGVIVVLLHALGMLLWYGEHNAKLHNHRRCVAGGLGPSEHIPTLDHVVLLSPATMRHIRTTVSEALHAAVYDPSIPTLSLATSTFEAHNASTPERRAGGFVGWLRAHREERWRTERALGGLECSGRCVDAAMDVVTGIVEGPPPARAQRTQPAWVSLALRLSDRWLNRARRKVCRHLHPDAPTRGSIERACAPRLPRSHRRKAAAVAELALTDTQHAISPAEPAAPIDKPRRARELARQRVLARRGADHRACSARRAHCPRCVDLHPPPHCGRMCVLTDRLRIASDVYNVLNLLLVFITAYRIPKRVDRTATRRLSFLERLGRARARSSSTTMHADAMPEGASVRDRALADVVATGGERGERGGGDGGGDEMNEKALSDESVELAPQREYTYEFSPHAIVLHRLTRPYFLLQLLLAFPSYTLVVHAAGVYAPQHAVTSRLRERLLSRVKADPAGAVRFLVRTGLAANFAKIVRGVKLILLLMRRVTLVLKLRSLGARMQRTYAMLQRRVALKRRVRNNWARIRAQRQQLVAGHRSVMRRLTASVGKAVFNLARSGASAAPPSTRLGRASLAVLRSGRRALMAQMQRHPALARLLPDPRERPDSEATPTEPASGGACRPRAADLALAARAGHAEALSALGN</sequence>
<evidence type="ECO:0000256" key="1">
    <source>
        <dbReference type="SAM" id="MobiDB-lite"/>
    </source>
</evidence>
<dbReference type="EMBL" id="JAGTXO010000006">
    <property type="protein sequence ID" value="KAG8467489.1"/>
    <property type="molecule type" value="Genomic_DNA"/>
</dbReference>
<organism evidence="3 4">
    <name type="scientific">Diacronema lutheri</name>
    <name type="common">Unicellular marine alga</name>
    <name type="synonym">Monochrysis lutheri</name>
    <dbReference type="NCBI Taxonomy" id="2081491"/>
    <lineage>
        <taxon>Eukaryota</taxon>
        <taxon>Haptista</taxon>
        <taxon>Haptophyta</taxon>
        <taxon>Pavlovophyceae</taxon>
        <taxon>Pavlovales</taxon>
        <taxon>Pavlovaceae</taxon>
        <taxon>Diacronema</taxon>
    </lineage>
</organism>
<proteinExistence type="predicted"/>
<evidence type="ECO:0000313" key="4">
    <source>
        <dbReference type="Proteomes" id="UP000751190"/>
    </source>
</evidence>
<dbReference type="AlphaFoldDB" id="A0A8J5XP97"/>
<feature type="transmembrane region" description="Helical" evidence="2">
    <location>
        <begin position="58"/>
        <end position="81"/>
    </location>
</feature>
<keyword evidence="2" id="KW-0812">Transmembrane</keyword>
<keyword evidence="4" id="KW-1185">Reference proteome</keyword>
<evidence type="ECO:0000313" key="3">
    <source>
        <dbReference type="EMBL" id="KAG8467489.1"/>
    </source>
</evidence>
<protein>
    <submittedName>
        <fullName evidence="3">Uncharacterized protein</fullName>
    </submittedName>
</protein>
<keyword evidence="2" id="KW-1133">Transmembrane helix</keyword>
<feature type="region of interest" description="Disordered" evidence="1">
    <location>
        <begin position="419"/>
        <end position="441"/>
    </location>
</feature>
<dbReference type="Proteomes" id="UP000751190">
    <property type="component" value="Unassembled WGS sequence"/>
</dbReference>
<keyword evidence="2" id="KW-0472">Membrane</keyword>
<gene>
    <name evidence="3" type="ORF">KFE25_000805</name>
</gene>